<comment type="caution">
    <text evidence="2">The sequence shown here is derived from an EMBL/GenBank/DDBJ whole genome shotgun (WGS) entry which is preliminary data.</text>
</comment>
<reference evidence="2 3" key="1">
    <citation type="submission" date="2006-02" db="EMBL/GenBank/DDBJ databases">
        <authorList>
            <person name="Pinhassi J."/>
            <person name="Pedros-Alio C."/>
            <person name="Ferriera S."/>
            <person name="Johnson J."/>
            <person name="Kravitz S."/>
            <person name="Halpern A."/>
            <person name="Remington K."/>
            <person name="Beeson K."/>
            <person name="Tran B."/>
            <person name="Rogers Y.-H."/>
            <person name="Friedman R."/>
            <person name="Venter J.C."/>
        </authorList>
    </citation>
    <scope>NUCLEOTIDE SEQUENCE [LARGE SCALE GENOMIC DNA]</scope>
    <source>
        <strain evidence="2 3">MED297</strain>
    </source>
</reference>
<proteinExistence type="predicted"/>
<dbReference type="Pfam" id="PF10547">
    <property type="entry name" value="P22_AR_N"/>
    <property type="match status" value="1"/>
</dbReference>
<feature type="domain" description="Antirepressor protein ant N-terminal" evidence="1">
    <location>
        <begin position="12"/>
        <end position="69"/>
    </location>
</feature>
<evidence type="ECO:0000313" key="3">
    <source>
        <dbReference type="Proteomes" id="UP000005953"/>
    </source>
</evidence>
<name>A4BHA5_9GAMM</name>
<dbReference type="AlphaFoldDB" id="A4BHA5"/>
<dbReference type="EMBL" id="AAOE01000020">
    <property type="protein sequence ID" value="EAR08453.1"/>
    <property type="molecule type" value="Genomic_DNA"/>
</dbReference>
<organism evidence="2 3">
    <name type="scientific">Reinekea blandensis MED297</name>
    <dbReference type="NCBI Taxonomy" id="314283"/>
    <lineage>
        <taxon>Bacteria</taxon>
        <taxon>Pseudomonadati</taxon>
        <taxon>Pseudomonadota</taxon>
        <taxon>Gammaproteobacteria</taxon>
        <taxon>Oceanospirillales</taxon>
        <taxon>Saccharospirillaceae</taxon>
        <taxon>Reinekea</taxon>
    </lineage>
</organism>
<dbReference type="InterPro" id="IPR018875">
    <property type="entry name" value="Antirepressor_Ant_N"/>
</dbReference>
<dbReference type="Proteomes" id="UP000005953">
    <property type="component" value="Unassembled WGS sequence"/>
</dbReference>
<keyword evidence="3" id="KW-1185">Reference proteome</keyword>
<evidence type="ECO:0000259" key="1">
    <source>
        <dbReference type="Pfam" id="PF10547"/>
    </source>
</evidence>
<dbReference type="STRING" id="314283.MED297_17712"/>
<protein>
    <recommendedName>
        <fullName evidence="1">Antirepressor protein ant N-terminal domain-containing protein</fullName>
    </recommendedName>
</protein>
<gene>
    <name evidence="2" type="ORF">MED297_17712</name>
</gene>
<accession>A4BHA5</accession>
<dbReference type="HOGENOM" id="CLU_196027_0_0_6"/>
<sequence length="72" mass="8302">MEIVMNTQSVTTVVFHGHQLTTLEHHSETYVAMKPVCEAIGLQWEAQLKRIRRNPVLRTSMSMMDIQMEGDD</sequence>
<evidence type="ECO:0000313" key="2">
    <source>
        <dbReference type="EMBL" id="EAR08453.1"/>
    </source>
</evidence>